<dbReference type="PRINTS" id="PR00080">
    <property type="entry name" value="SDRFAMILY"/>
</dbReference>
<evidence type="ECO:0000313" key="4">
    <source>
        <dbReference type="Proteomes" id="UP001331761"/>
    </source>
</evidence>
<dbReference type="AlphaFoldDB" id="A0AAN8GFF4"/>
<reference evidence="3 4" key="1">
    <citation type="submission" date="2019-10" db="EMBL/GenBank/DDBJ databases">
        <title>Assembly and Annotation for the nematode Trichostrongylus colubriformis.</title>
        <authorList>
            <person name="Martin J."/>
        </authorList>
    </citation>
    <scope>NUCLEOTIDE SEQUENCE [LARGE SCALE GENOMIC DNA]</scope>
    <source>
        <strain evidence="3">G859</strain>
        <tissue evidence="3">Whole worm</tissue>
    </source>
</reference>
<keyword evidence="4" id="KW-1185">Reference proteome</keyword>
<dbReference type="GO" id="GO:0016491">
    <property type="term" value="F:oxidoreductase activity"/>
    <property type="evidence" value="ECO:0007669"/>
    <property type="project" value="UniProtKB-KW"/>
</dbReference>
<dbReference type="CDD" id="cd09763">
    <property type="entry name" value="DHRS1-like_SDR_c"/>
    <property type="match status" value="1"/>
</dbReference>
<name>A0AAN8GFF4_TRICO</name>
<protein>
    <submittedName>
        <fullName evidence="3">DeHydrogenases Short chain</fullName>
    </submittedName>
</protein>
<dbReference type="InterPro" id="IPR036291">
    <property type="entry name" value="NAD(P)-bd_dom_sf"/>
</dbReference>
<gene>
    <name evidence="3" type="ORF">GCK32_009401</name>
</gene>
<evidence type="ECO:0000256" key="1">
    <source>
        <dbReference type="ARBA" id="ARBA00023002"/>
    </source>
</evidence>
<evidence type="ECO:0000256" key="2">
    <source>
        <dbReference type="RuleBase" id="RU000363"/>
    </source>
</evidence>
<dbReference type="PANTHER" id="PTHR44147:SF2">
    <property type="entry name" value="DEHYDROGENASE_REDUCTASE SDR FAMILY MEMBER 1"/>
    <property type="match status" value="1"/>
</dbReference>
<accession>A0AAN8GFF4</accession>
<dbReference type="InterPro" id="IPR002347">
    <property type="entry name" value="SDR_fam"/>
</dbReference>
<comment type="caution">
    <text evidence="3">The sequence shown here is derived from an EMBL/GenBank/DDBJ whole genome shotgun (WGS) entry which is preliminary data.</text>
</comment>
<evidence type="ECO:0000313" key="3">
    <source>
        <dbReference type="EMBL" id="KAK5986993.1"/>
    </source>
</evidence>
<keyword evidence="1" id="KW-0560">Oxidoreductase</keyword>
<sequence length="334" mass="36505">MCRCRRRSFPGEKMSLAGQIAIVTGASRGIGRGIALQLGEAGATVYVTGRPPAQSDASILDQLPKLEQVASEITSRGGRGIAAFVDHSKMDEVKAFFEKIERDHNGQLDILVNNAYSAVKTLIGTAEKPFYECPPEMWDEVNNVGLRNHYYCSVYAARMMVNNRSGLIVNISSAGGLRYLFNVPYGVGKQALDRMSADMAFELKSKNVCVVSIWPGAVRTELITNLLNTTQGTQGTASDERVALFRDGETTEYPGKAVVALACDDRRMEKTGRILITADMGNEYGFKDTDGRDPPNLRSLSFLLSHGGFKQTAELVPAWVKVPGWLLWGASSRL</sequence>
<dbReference type="PANTHER" id="PTHR44147">
    <property type="entry name" value="DEHYDROGENASE/REDUCTASE SDR FAMILY MEMBER 1"/>
    <property type="match status" value="1"/>
</dbReference>
<proteinExistence type="inferred from homology"/>
<comment type="similarity">
    <text evidence="2">Belongs to the short-chain dehydrogenases/reductases (SDR) family.</text>
</comment>
<dbReference type="SUPFAM" id="SSF51735">
    <property type="entry name" value="NAD(P)-binding Rossmann-fold domains"/>
    <property type="match status" value="1"/>
</dbReference>
<dbReference type="PROSITE" id="PS00061">
    <property type="entry name" value="ADH_SHORT"/>
    <property type="match status" value="1"/>
</dbReference>
<dbReference type="Gene3D" id="3.40.50.720">
    <property type="entry name" value="NAD(P)-binding Rossmann-like Domain"/>
    <property type="match status" value="1"/>
</dbReference>
<dbReference type="EMBL" id="WIXE01000005">
    <property type="protein sequence ID" value="KAK5986993.1"/>
    <property type="molecule type" value="Genomic_DNA"/>
</dbReference>
<dbReference type="InterPro" id="IPR020904">
    <property type="entry name" value="Sc_DH/Rdtase_CS"/>
</dbReference>
<organism evidence="3 4">
    <name type="scientific">Trichostrongylus colubriformis</name>
    <name type="common">Black scour worm</name>
    <dbReference type="NCBI Taxonomy" id="6319"/>
    <lineage>
        <taxon>Eukaryota</taxon>
        <taxon>Metazoa</taxon>
        <taxon>Ecdysozoa</taxon>
        <taxon>Nematoda</taxon>
        <taxon>Chromadorea</taxon>
        <taxon>Rhabditida</taxon>
        <taxon>Rhabditina</taxon>
        <taxon>Rhabditomorpha</taxon>
        <taxon>Strongyloidea</taxon>
        <taxon>Trichostrongylidae</taxon>
        <taxon>Trichostrongylus</taxon>
    </lineage>
</organism>
<dbReference type="Proteomes" id="UP001331761">
    <property type="component" value="Unassembled WGS sequence"/>
</dbReference>
<dbReference type="Pfam" id="PF00106">
    <property type="entry name" value="adh_short"/>
    <property type="match status" value="1"/>
</dbReference>
<dbReference type="PRINTS" id="PR00081">
    <property type="entry name" value="GDHRDH"/>
</dbReference>